<protein>
    <submittedName>
        <fullName evidence="1">Uncharacterized protein</fullName>
    </submittedName>
</protein>
<evidence type="ECO:0000313" key="1">
    <source>
        <dbReference type="EMBL" id="MBX64060.1"/>
    </source>
</evidence>
<accession>A0A2P2QAN3</accession>
<sequence>MYFFCLVFIRFSIYFSKFNFLVTYFGLQS</sequence>
<proteinExistence type="predicted"/>
<organism evidence="1">
    <name type="scientific">Rhizophora mucronata</name>
    <name type="common">Asiatic mangrove</name>
    <dbReference type="NCBI Taxonomy" id="61149"/>
    <lineage>
        <taxon>Eukaryota</taxon>
        <taxon>Viridiplantae</taxon>
        <taxon>Streptophyta</taxon>
        <taxon>Embryophyta</taxon>
        <taxon>Tracheophyta</taxon>
        <taxon>Spermatophyta</taxon>
        <taxon>Magnoliopsida</taxon>
        <taxon>eudicotyledons</taxon>
        <taxon>Gunneridae</taxon>
        <taxon>Pentapetalae</taxon>
        <taxon>rosids</taxon>
        <taxon>fabids</taxon>
        <taxon>Malpighiales</taxon>
        <taxon>Rhizophoraceae</taxon>
        <taxon>Rhizophora</taxon>
    </lineage>
</organism>
<dbReference type="EMBL" id="GGEC01083576">
    <property type="protein sequence ID" value="MBX64060.1"/>
    <property type="molecule type" value="Transcribed_RNA"/>
</dbReference>
<reference evidence="1" key="1">
    <citation type="submission" date="2018-02" db="EMBL/GenBank/DDBJ databases">
        <title>Rhizophora mucronata_Transcriptome.</title>
        <authorList>
            <person name="Meera S.P."/>
            <person name="Sreeshan A."/>
            <person name="Augustine A."/>
        </authorList>
    </citation>
    <scope>NUCLEOTIDE SEQUENCE</scope>
    <source>
        <tissue evidence="1">Leaf</tissue>
    </source>
</reference>
<name>A0A2P2QAN3_RHIMU</name>
<dbReference type="AlphaFoldDB" id="A0A2P2QAN3"/>